<protein>
    <recommendedName>
        <fullName evidence="1">Glycosyl hydrolase family 32 C-terminal domain-containing protein</fullName>
    </recommendedName>
</protein>
<dbReference type="SUPFAM" id="SSF49899">
    <property type="entry name" value="Concanavalin A-like lectins/glucanases"/>
    <property type="match status" value="1"/>
</dbReference>
<feature type="non-terminal residue" evidence="2">
    <location>
        <position position="1"/>
    </location>
</feature>
<name>X0TE50_9ZZZZ</name>
<dbReference type="PANTHER" id="PTHR42800">
    <property type="entry name" value="EXOINULINASE INUD (AFU_ORTHOLOGUE AFUA_5G00480)"/>
    <property type="match status" value="1"/>
</dbReference>
<accession>X0TE50</accession>
<dbReference type="GO" id="GO:0004575">
    <property type="term" value="F:sucrose alpha-glucosidase activity"/>
    <property type="evidence" value="ECO:0007669"/>
    <property type="project" value="TreeGrafter"/>
</dbReference>
<evidence type="ECO:0000259" key="1">
    <source>
        <dbReference type="Pfam" id="PF08244"/>
    </source>
</evidence>
<dbReference type="GO" id="GO:0005987">
    <property type="term" value="P:sucrose catabolic process"/>
    <property type="evidence" value="ECO:0007669"/>
    <property type="project" value="TreeGrafter"/>
</dbReference>
<dbReference type="Pfam" id="PF08244">
    <property type="entry name" value="Glyco_hydro_32C"/>
    <property type="match status" value="1"/>
</dbReference>
<dbReference type="GO" id="GO:0005737">
    <property type="term" value="C:cytoplasm"/>
    <property type="evidence" value="ECO:0007669"/>
    <property type="project" value="TreeGrafter"/>
</dbReference>
<comment type="caution">
    <text evidence="2">The sequence shown here is derived from an EMBL/GenBank/DDBJ whole genome shotgun (WGS) entry which is preliminary data.</text>
</comment>
<dbReference type="AlphaFoldDB" id="X0TE50"/>
<dbReference type="Gene3D" id="2.60.120.560">
    <property type="entry name" value="Exo-inulinase, domain 1"/>
    <property type="match status" value="1"/>
</dbReference>
<evidence type="ECO:0000313" key="2">
    <source>
        <dbReference type="EMBL" id="GAF91469.1"/>
    </source>
</evidence>
<dbReference type="InterPro" id="IPR013320">
    <property type="entry name" value="ConA-like_dom_sf"/>
</dbReference>
<reference evidence="2" key="1">
    <citation type="journal article" date="2014" name="Front. Microbiol.">
        <title>High frequency of phylogenetically diverse reductive dehalogenase-homologous genes in deep subseafloor sedimentary metagenomes.</title>
        <authorList>
            <person name="Kawai M."/>
            <person name="Futagami T."/>
            <person name="Toyoda A."/>
            <person name="Takaki Y."/>
            <person name="Nishi S."/>
            <person name="Hori S."/>
            <person name="Arai W."/>
            <person name="Tsubouchi T."/>
            <person name="Morono Y."/>
            <person name="Uchiyama I."/>
            <person name="Ito T."/>
            <person name="Fujiyama A."/>
            <person name="Inagaki F."/>
            <person name="Takami H."/>
        </authorList>
    </citation>
    <scope>NUCLEOTIDE SEQUENCE</scope>
    <source>
        <strain evidence="2">Expedition CK06-06</strain>
    </source>
</reference>
<organism evidence="2">
    <name type="scientific">marine sediment metagenome</name>
    <dbReference type="NCBI Taxonomy" id="412755"/>
    <lineage>
        <taxon>unclassified sequences</taxon>
        <taxon>metagenomes</taxon>
        <taxon>ecological metagenomes</taxon>
    </lineage>
</organism>
<proteinExistence type="predicted"/>
<sequence length="106" mass="11638">DAQAFGLKVRRSDDGSRAVTFRCDGKVLDVAGTKVPLKLDKDQGILTLHVFLDKSLMEVFVNGGRESVTRVIHPGQEDLGIEVFAEGGTAEVRAIDVWEMKAIWPN</sequence>
<dbReference type="InterPro" id="IPR013189">
    <property type="entry name" value="Glyco_hydro_32_C"/>
</dbReference>
<dbReference type="EMBL" id="BARS01019487">
    <property type="protein sequence ID" value="GAF91469.1"/>
    <property type="molecule type" value="Genomic_DNA"/>
</dbReference>
<feature type="domain" description="Glycosyl hydrolase family 32 C-terminal" evidence="1">
    <location>
        <begin position="2"/>
        <end position="99"/>
    </location>
</feature>
<dbReference type="PANTHER" id="PTHR42800:SF1">
    <property type="entry name" value="EXOINULINASE INUD (AFU_ORTHOLOGUE AFUA_5G00480)"/>
    <property type="match status" value="1"/>
</dbReference>
<gene>
    <name evidence="2" type="ORF">S01H1_31576</name>
</gene>